<evidence type="ECO:0000313" key="2">
    <source>
        <dbReference type="Proteomes" id="UP000593737"/>
    </source>
</evidence>
<protein>
    <submittedName>
        <fullName evidence="1">Uncharacterized protein</fullName>
    </submittedName>
</protein>
<dbReference type="Proteomes" id="UP000593737">
    <property type="component" value="Chromosome"/>
</dbReference>
<name>A0A7S8FGY1_9BACT</name>
<accession>A0A7S8FGY1</accession>
<dbReference type="AlphaFoldDB" id="A0A7S8FGY1"/>
<dbReference type="KEGG" id="nkf:Nkreftii_003362"/>
<dbReference type="EMBL" id="CP047423">
    <property type="protein sequence ID" value="QPD05588.1"/>
    <property type="molecule type" value="Genomic_DNA"/>
</dbReference>
<proteinExistence type="predicted"/>
<evidence type="ECO:0000313" key="1">
    <source>
        <dbReference type="EMBL" id="QPD05588.1"/>
    </source>
</evidence>
<sequence>MRRLCTVRSGVIADTPSLFDPTIPNLFYHVDRSLLGRTDLKVFLC</sequence>
<reference evidence="1 2" key="1">
    <citation type="journal article" date="2020" name="ISME J.">
        <title>Enrichment and physiological characterization of a novel comammox Nitrospira indicates ammonium inhibition of complete nitrification.</title>
        <authorList>
            <person name="Sakoula D."/>
            <person name="Koch H."/>
            <person name="Frank J."/>
            <person name="Jetten M.S.M."/>
            <person name="van Kessel M.A.H.J."/>
            <person name="Lucker S."/>
        </authorList>
    </citation>
    <scope>NUCLEOTIDE SEQUENCE [LARGE SCALE GENOMIC DNA]</scope>
    <source>
        <strain evidence="1">Comreactor17</strain>
    </source>
</reference>
<organism evidence="1 2">
    <name type="scientific">Candidatus Nitrospira kreftii</name>
    <dbReference type="NCBI Taxonomy" id="2652173"/>
    <lineage>
        <taxon>Bacteria</taxon>
        <taxon>Pseudomonadati</taxon>
        <taxon>Nitrospirota</taxon>
        <taxon>Nitrospiria</taxon>
        <taxon>Nitrospirales</taxon>
        <taxon>Nitrospiraceae</taxon>
        <taxon>Nitrospira</taxon>
    </lineage>
</organism>
<gene>
    <name evidence="1" type="ORF">Nkreftii_003362</name>
</gene>